<dbReference type="Proteomes" id="UP001347796">
    <property type="component" value="Unassembled WGS sequence"/>
</dbReference>
<dbReference type="AlphaFoldDB" id="A0AAN8GJR9"/>
<name>A0AAN8GJR9_PATCE</name>
<reference evidence="1 2" key="1">
    <citation type="submission" date="2024-01" db="EMBL/GenBank/DDBJ databases">
        <title>The genome of the rayed Mediterranean limpet Patella caerulea (Linnaeus, 1758).</title>
        <authorList>
            <person name="Anh-Thu Weber A."/>
            <person name="Halstead-Nussloch G."/>
        </authorList>
    </citation>
    <scope>NUCLEOTIDE SEQUENCE [LARGE SCALE GENOMIC DNA]</scope>
    <source>
        <strain evidence="1">AATW-2023a</strain>
        <tissue evidence="1">Whole specimen</tissue>
    </source>
</reference>
<proteinExistence type="predicted"/>
<accession>A0AAN8GJR9</accession>
<dbReference type="EMBL" id="JAZGQO010000015">
    <property type="protein sequence ID" value="KAK6168824.1"/>
    <property type="molecule type" value="Genomic_DNA"/>
</dbReference>
<organism evidence="1 2">
    <name type="scientific">Patella caerulea</name>
    <name type="common">Rayed Mediterranean limpet</name>
    <dbReference type="NCBI Taxonomy" id="87958"/>
    <lineage>
        <taxon>Eukaryota</taxon>
        <taxon>Metazoa</taxon>
        <taxon>Spiralia</taxon>
        <taxon>Lophotrochozoa</taxon>
        <taxon>Mollusca</taxon>
        <taxon>Gastropoda</taxon>
        <taxon>Patellogastropoda</taxon>
        <taxon>Patelloidea</taxon>
        <taxon>Patellidae</taxon>
        <taxon>Patella</taxon>
    </lineage>
</organism>
<evidence type="ECO:0000313" key="2">
    <source>
        <dbReference type="Proteomes" id="UP001347796"/>
    </source>
</evidence>
<comment type="caution">
    <text evidence="1">The sequence shown here is derived from an EMBL/GenBank/DDBJ whole genome shotgun (WGS) entry which is preliminary data.</text>
</comment>
<protein>
    <submittedName>
        <fullName evidence="1">Uncharacterized protein</fullName>
    </submittedName>
</protein>
<gene>
    <name evidence="1" type="ORF">SNE40_019998</name>
</gene>
<sequence>MAELREALHDGFNQLELVLTAQNLAKLVRTYSGEGYKRFQEWIRDVERVGSMINADDARMRNLTLQTLTGNAADVAHQFIQGHRDCTCRDLKASLKERFSDWLTQPWRSIA</sequence>
<keyword evidence="2" id="KW-1185">Reference proteome</keyword>
<evidence type="ECO:0000313" key="1">
    <source>
        <dbReference type="EMBL" id="KAK6168824.1"/>
    </source>
</evidence>